<dbReference type="RefSeq" id="XP_043013088.1">
    <property type="nucleotide sequence ID" value="XM_043148489.1"/>
</dbReference>
<feature type="region of interest" description="Disordered" evidence="1">
    <location>
        <begin position="1"/>
        <end position="20"/>
    </location>
</feature>
<dbReference type="OrthoDB" id="42525at2759"/>
<organism evidence="2 3">
    <name type="scientific">Marasmius oreades</name>
    <name type="common">fairy-ring Marasmius</name>
    <dbReference type="NCBI Taxonomy" id="181124"/>
    <lineage>
        <taxon>Eukaryota</taxon>
        <taxon>Fungi</taxon>
        <taxon>Dikarya</taxon>
        <taxon>Basidiomycota</taxon>
        <taxon>Agaricomycotina</taxon>
        <taxon>Agaricomycetes</taxon>
        <taxon>Agaricomycetidae</taxon>
        <taxon>Agaricales</taxon>
        <taxon>Marasmiineae</taxon>
        <taxon>Marasmiaceae</taxon>
        <taxon>Marasmius</taxon>
    </lineage>
</organism>
<dbReference type="InterPro" id="IPR009784">
    <property type="entry name" value="DUF1349"/>
</dbReference>
<evidence type="ECO:0000313" key="3">
    <source>
        <dbReference type="Proteomes" id="UP001049176"/>
    </source>
</evidence>
<name>A0A9P7UXZ1_9AGAR</name>
<dbReference type="EMBL" id="CM032182">
    <property type="protein sequence ID" value="KAG7096618.1"/>
    <property type="molecule type" value="Genomic_DNA"/>
</dbReference>
<dbReference type="AlphaFoldDB" id="A0A9P7UXZ1"/>
<gene>
    <name evidence="2" type="ORF">E1B28_004035</name>
</gene>
<dbReference type="KEGG" id="more:E1B28_004035"/>
<dbReference type="PANTHER" id="PTHR35332">
    <property type="entry name" value="REGULATION OF ENOLASE PROTEIN 1"/>
    <property type="match status" value="1"/>
</dbReference>
<reference evidence="2" key="1">
    <citation type="journal article" date="2021" name="Genome Biol. Evol.">
        <title>The assembled and annotated genome of the fairy-ring fungus Marasmius oreades.</title>
        <authorList>
            <person name="Hiltunen M."/>
            <person name="Ament-Velasquez S.L."/>
            <person name="Johannesson H."/>
        </authorList>
    </citation>
    <scope>NUCLEOTIDE SEQUENCE</scope>
    <source>
        <strain evidence="2">03SP1</strain>
    </source>
</reference>
<comment type="caution">
    <text evidence="2">The sequence shown here is derived from an EMBL/GenBank/DDBJ whole genome shotgun (WGS) entry which is preliminary data.</text>
</comment>
<evidence type="ECO:0000256" key="1">
    <source>
        <dbReference type="SAM" id="MobiDB-lite"/>
    </source>
</evidence>
<protein>
    <submittedName>
        <fullName evidence="2">Uncharacterized protein</fullName>
    </submittedName>
</protein>
<evidence type="ECO:0000313" key="2">
    <source>
        <dbReference type="EMBL" id="KAG7096618.1"/>
    </source>
</evidence>
<dbReference type="PANTHER" id="PTHR35332:SF2">
    <property type="entry name" value="REGULATION OF ENOLASE PROTEIN 1"/>
    <property type="match status" value="1"/>
</dbReference>
<proteinExistence type="predicted"/>
<feature type="compositionally biased region" description="Basic and acidic residues" evidence="1">
    <location>
        <begin position="1"/>
        <end position="10"/>
    </location>
</feature>
<sequence length="218" mass="24206">MSTPETEKKKSFTISAPPETDVWRKPPSTNVFNAPTHPLIPSPIPLQSFQRARLTFSGPWTTRYDQGGLLLILTTTKATTTDSDAYWLKTGIEFYMSVPNLSTVATREWSDWSVFPLSEREVEGDGKGKVTVEARRESDELGTSLWVYQILPTAAAAAAGQRVPLREVTWFFADEEGGGWNLDIRAMAARPAKEGDVVGKKELVVEFEDVQIEVAEVV</sequence>
<dbReference type="Proteomes" id="UP001049176">
    <property type="component" value="Chromosome 2"/>
</dbReference>
<dbReference type="Gene3D" id="2.60.120.200">
    <property type="match status" value="1"/>
</dbReference>
<keyword evidence="3" id="KW-1185">Reference proteome</keyword>
<accession>A0A9P7UXZ1</accession>
<dbReference type="Pfam" id="PF07081">
    <property type="entry name" value="DUF1349"/>
    <property type="match status" value="1"/>
</dbReference>
<dbReference type="GeneID" id="66073111"/>